<sequence>MKMIFLCHDFTGSPDIYDSTLWSTIMNCHMGVPLDINGTSLFENWRKSLDSWFSQYSKYSLSCTGYCHLSGSVFQDHVLNREENYTPDIMLCERFGGKIVSLDDYDIIFIICQSALYGYIRYIRSRYPNKIIIGIQDDSLQELQLFDTKAKIVVHDALCSLDGFIAYNTQMKSWMEGFDTNTVLCHHPITKQYIEQIRDKTASIHKQDRICLGITNWNYDHTNFLSNIVVLKNLRKDYPSPLKGEFIGVKDYKIADLNLFASICPDIEILGYLKEDYYQTLKSYKLIIQMGTRAVAGRPCAESAVVGTPMIGTRNADMQEYCWPDISINEFDIAQAITLGKKLLSDTEFYAQICEKAYENLVLLAKDTQLYTKMINQWIADDMSLK</sequence>
<gene>
    <name evidence="1" type="ORF">FGU65_02890</name>
</gene>
<name>A0ABT8M7D9_9EURY</name>
<dbReference type="RefSeq" id="WP_301662933.1">
    <property type="nucleotide sequence ID" value="NZ_VCYH01000002.1"/>
</dbReference>
<protein>
    <submittedName>
        <fullName evidence="1">Glycosyltransferase</fullName>
    </submittedName>
</protein>
<accession>A0ABT8M7D9</accession>
<dbReference type="EMBL" id="VCYH01000002">
    <property type="protein sequence ID" value="MDN7023848.1"/>
    <property type="molecule type" value="Genomic_DNA"/>
</dbReference>
<dbReference type="SUPFAM" id="SSF53756">
    <property type="entry name" value="UDP-Glycosyltransferase/glycogen phosphorylase"/>
    <property type="match status" value="1"/>
</dbReference>
<proteinExistence type="predicted"/>
<evidence type="ECO:0000313" key="2">
    <source>
        <dbReference type="Proteomes" id="UP001168338"/>
    </source>
</evidence>
<reference evidence="1" key="1">
    <citation type="submission" date="2019-05" db="EMBL/GenBank/DDBJ databases">
        <title>Methanoculleus sp. FWC-SCC1, a methanogenic archaeon isolated from deep marine cold seep.</title>
        <authorList>
            <person name="Chen Y.-W."/>
            <person name="Chen S.-C."/>
            <person name="Teng N.-H."/>
            <person name="Lai M.-C."/>
        </authorList>
    </citation>
    <scope>NUCLEOTIDE SEQUENCE</scope>
    <source>
        <strain evidence="1">FWC-SCC1</strain>
    </source>
</reference>
<dbReference type="Gene3D" id="3.40.50.2000">
    <property type="entry name" value="Glycogen Phosphorylase B"/>
    <property type="match status" value="1"/>
</dbReference>
<keyword evidence="2" id="KW-1185">Reference proteome</keyword>
<evidence type="ECO:0000313" key="1">
    <source>
        <dbReference type="EMBL" id="MDN7023848.1"/>
    </source>
</evidence>
<dbReference type="Proteomes" id="UP001168338">
    <property type="component" value="Unassembled WGS sequence"/>
</dbReference>
<comment type="caution">
    <text evidence="1">The sequence shown here is derived from an EMBL/GenBank/DDBJ whole genome shotgun (WGS) entry which is preliminary data.</text>
</comment>
<organism evidence="1 2">
    <name type="scientific">Methanoculleus frigidifontis</name>
    <dbReference type="NCBI Taxonomy" id="2584085"/>
    <lineage>
        <taxon>Archaea</taxon>
        <taxon>Methanobacteriati</taxon>
        <taxon>Methanobacteriota</taxon>
        <taxon>Stenosarchaea group</taxon>
        <taxon>Methanomicrobia</taxon>
        <taxon>Methanomicrobiales</taxon>
        <taxon>Methanomicrobiaceae</taxon>
        <taxon>Methanoculleus</taxon>
    </lineage>
</organism>